<accession>A0ABR2EJ49</accession>
<gene>
    <name evidence="2" type="ORF">V6N12_049086</name>
</gene>
<feature type="region of interest" description="Disordered" evidence="1">
    <location>
        <begin position="38"/>
        <end position="61"/>
    </location>
</feature>
<name>A0ABR2EJ49_9ROSI</name>
<feature type="compositionally biased region" description="Polar residues" evidence="1">
    <location>
        <begin position="47"/>
        <end position="61"/>
    </location>
</feature>
<evidence type="ECO:0000313" key="3">
    <source>
        <dbReference type="Proteomes" id="UP001472677"/>
    </source>
</evidence>
<evidence type="ECO:0000256" key="1">
    <source>
        <dbReference type="SAM" id="MobiDB-lite"/>
    </source>
</evidence>
<comment type="caution">
    <text evidence="2">The sequence shown here is derived from an EMBL/GenBank/DDBJ whole genome shotgun (WGS) entry which is preliminary data.</text>
</comment>
<protein>
    <submittedName>
        <fullName evidence="2">Uncharacterized protein</fullName>
    </submittedName>
</protein>
<evidence type="ECO:0000313" key="2">
    <source>
        <dbReference type="EMBL" id="KAK8562032.1"/>
    </source>
</evidence>
<keyword evidence="3" id="KW-1185">Reference proteome</keyword>
<dbReference type="Proteomes" id="UP001472677">
    <property type="component" value="Unassembled WGS sequence"/>
</dbReference>
<sequence length="88" mass="10214">MDKLVSSMPNPPNENDEHFAFLQRMMIKDPTKPLKEELLRQSRRPSETSQRPNLPSNRTIMNGTCNRLSKLGQRGQIGDCIILLLYRF</sequence>
<proteinExistence type="predicted"/>
<organism evidence="2 3">
    <name type="scientific">Hibiscus sabdariffa</name>
    <name type="common">roselle</name>
    <dbReference type="NCBI Taxonomy" id="183260"/>
    <lineage>
        <taxon>Eukaryota</taxon>
        <taxon>Viridiplantae</taxon>
        <taxon>Streptophyta</taxon>
        <taxon>Embryophyta</taxon>
        <taxon>Tracheophyta</taxon>
        <taxon>Spermatophyta</taxon>
        <taxon>Magnoliopsida</taxon>
        <taxon>eudicotyledons</taxon>
        <taxon>Gunneridae</taxon>
        <taxon>Pentapetalae</taxon>
        <taxon>rosids</taxon>
        <taxon>malvids</taxon>
        <taxon>Malvales</taxon>
        <taxon>Malvaceae</taxon>
        <taxon>Malvoideae</taxon>
        <taxon>Hibiscus</taxon>
    </lineage>
</organism>
<reference evidence="2 3" key="1">
    <citation type="journal article" date="2024" name="G3 (Bethesda)">
        <title>Genome assembly of Hibiscus sabdariffa L. provides insights into metabolisms of medicinal natural products.</title>
        <authorList>
            <person name="Kim T."/>
        </authorList>
    </citation>
    <scope>NUCLEOTIDE SEQUENCE [LARGE SCALE GENOMIC DNA]</scope>
    <source>
        <strain evidence="2">TK-2024</strain>
        <tissue evidence="2">Old leaves</tissue>
    </source>
</reference>
<dbReference type="EMBL" id="JBBPBM010000013">
    <property type="protein sequence ID" value="KAK8562032.1"/>
    <property type="molecule type" value="Genomic_DNA"/>
</dbReference>